<dbReference type="PANTHER" id="PTHR13271:SF154">
    <property type="entry name" value="GRIP DOMAIN-CONTAINING PROTEIN"/>
    <property type="match status" value="1"/>
</dbReference>
<organism evidence="2 3">
    <name type="scientific">Trypanosoma rangeli</name>
    <dbReference type="NCBI Taxonomy" id="5698"/>
    <lineage>
        <taxon>Eukaryota</taxon>
        <taxon>Discoba</taxon>
        <taxon>Euglenozoa</taxon>
        <taxon>Kinetoplastea</taxon>
        <taxon>Metakinetoplastina</taxon>
        <taxon>Trypanosomatida</taxon>
        <taxon>Trypanosomatidae</taxon>
        <taxon>Trypanosoma</taxon>
        <taxon>Herpetosoma</taxon>
    </lineage>
</organism>
<dbReference type="PANTHER" id="PTHR13271">
    <property type="entry name" value="UNCHARACTERIZED PUTATIVE METHYLTRANSFERASE"/>
    <property type="match status" value="1"/>
</dbReference>
<reference evidence="2 3" key="1">
    <citation type="journal article" date="2018" name="BMC Genomics">
        <title>Genomic comparison of Trypanosoma conorhini and Trypanosoma rangeli to Trypanosoma cruzi strains of high and low virulence.</title>
        <authorList>
            <person name="Bradwell K.R."/>
            <person name="Koparde V.N."/>
            <person name="Matveyev A.V."/>
            <person name="Serrano M.G."/>
            <person name="Alves J.M."/>
            <person name="Parikh H."/>
            <person name="Huang B."/>
            <person name="Lee V."/>
            <person name="Espinosa-Alvarez O."/>
            <person name="Ortiz P.A."/>
            <person name="Costa-Martins A.G."/>
            <person name="Teixeira M.M."/>
            <person name="Buck G.A."/>
        </authorList>
    </citation>
    <scope>NUCLEOTIDE SEQUENCE [LARGE SCALE GENOMIC DNA]</scope>
    <source>
        <strain evidence="2 3">AM80</strain>
    </source>
</reference>
<gene>
    <name evidence="2" type="ORF">TraAM80_01032</name>
</gene>
<dbReference type="Gene3D" id="3.90.1410.10">
    <property type="entry name" value="set domain protein methyltransferase, domain 1"/>
    <property type="match status" value="1"/>
</dbReference>
<dbReference type="InterPro" id="IPR046341">
    <property type="entry name" value="SET_dom_sf"/>
</dbReference>
<feature type="domain" description="SET" evidence="1">
    <location>
        <begin position="47"/>
        <end position="375"/>
    </location>
</feature>
<dbReference type="PROSITE" id="PS50280">
    <property type="entry name" value="SET"/>
    <property type="match status" value="1"/>
</dbReference>
<protein>
    <recommendedName>
        <fullName evidence="1">SET domain-containing protein</fullName>
    </recommendedName>
</protein>
<dbReference type="Proteomes" id="UP000283634">
    <property type="component" value="Unassembled WGS sequence"/>
</dbReference>
<dbReference type="InterPro" id="IPR050600">
    <property type="entry name" value="SETD3_SETD6_MTase"/>
</dbReference>
<sequence length="459" mass="50423">MSHSAPSLLLRNLHCSLPVIAQIYRDAAGVGTGVLEKDQGASSHLSPPLRVFTTEDGEAAADFFCRELGMGTSALRRWRSGLTEAARRRWWGGEHSLPQRGASPALPTNVHDVLFVQSAIEDLKAVVSPFLTLATLRGRSGVCGSSFLATQRIPPGMYLLSLPVEALMFAHPPPASDPITSFFMYVEELVGQLVVAGDEVTGKDWRPSHSGYVNYLKKSVIPSNNLPFLEREEITQILKMGKTTTSLGEAKNSSKQSSKSPALELWEYFHDEMQGLPLSSYLRQRLSKEEYAWWVSLVLSRRAGAATLIPLVDKLNHDPEPNCYYTMATEESFCGIDVFDNLLAGVPFDLLYEPFLHTFSIREIQEGEELTLCYASPTIHPNPHSSKSGGGGGGGMSVTSPEGRAAWQLQWGFIPEGDSPYSSTDLKEVAAIVAERRVNLRHHHFPSGAFEVNAGKTRH</sequence>
<evidence type="ECO:0000259" key="1">
    <source>
        <dbReference type="PROSITE" id="PS50280"/>
    </source>
</evidence>
<dbReference type="RefSeq" id="XP_029242054.1">
    <property type="nucleotide sequence ID" value="XM_029378088.1"/>
</dbReference>
<evidence type="ECO:0000313" key="2">
    <source>
        <dbReference type="EMBL" id="RNF11244.1"/>
    </source>
</evidence>
<keyword evidence="3" id="KW-1185">Reference proteome</keyword>
<dbReference type="VEuPathDB" id="TriTrypDB:TRSC58_05425"/>
<proteinExistence type="predicted"/>
<dbReference type="OrthoDB" id="277284at2759"/>
<evidence type="ECO:0000313" key="3">
    <source>
        <dbReference type="Proteomes" id="UP000283634"/>
    </source>
</evidence>
<name>A0A3R7RRC6_TRYRA</name>
<accession>A0A3R7RRC6</accession>
<dbReference type="GO" id="GO:0016279">
    <property type="term" value="F:protein-lysine N-methyltransferase activity"/>
    <property type="evidence" value="ECO:0007669"/>
    <property type="project" value="TreeGrafter"/>
</dbReference>
<comment type="caution">
    <text evidence="2">The sequence shown here is derived from an EMBL/GenBank/DDBJ whole genome shotgun (WGS) entry which is preliminary data.</text>
</comment>
<dbReference type="GeneID" id="40324965"/>
<dbReference type="OMA" id="YEECSRW"/>
<dbReference type="InterPro" id="IPR001214">
    <property type="entry name" value="SET_dom"/>
</dbReference>
<dbReference type="AlphaFoldDB" id="A0A3R7RRC6"/>
<dbReference type="EMBL" id="MKGL01000020">
    <property type="protein sequence ID" value="RNF11244.1"/>
    <property type="molecule type" value="Genomic_DNA"/>
</dbReference>
<dbReference type="SUPFAM" id="SSF82199">
    <property type="entry name" value="SET domain"/>
    <property type="match status" value="1"/>
</dbReference>